<evidence type="ECO:0000256" key="12">
    <source>
        <dbReference type="ARBA" id="ARBA00045951"/>
    </source>
</evidence>
<evidence type="ECO:0000256" key="13">
    <source>
        <dbReference type="ARBA" id="ARBA00047783"/>
    </source>
</evidence>
<feature type="signal peptide" evidence="16">
    <location>
        <begin position="1"/>
        <end position="25"/>
    </location>
</feature>
<dbReference type="InterPro" id="IPR000587">
    <property type="entry name" value="Creatinase_N"/>
</dbReference>
<evidence type="ECO:0000256" key="7">
    <source>
        <dbReference type="ARBA" id="ARBA00022694"/>
    </source>
</evidence>
<sequence length="1046" mass="119159">MKRSLCWHIVLSCFFGLTINHGGHGISNSPLNYNGSKRTGCPSSTNQNNQPTNRFDSSVVLRQLRSEMVRMTSVQDKPLDGYIITSDDDHQSGSVSPHDMRREFLTGFYGSAGEAVVTTNKAALWTDGRYHIQADQQLDCNWILMKHGCTGIPTITDWLKNEFSNQSEARIGADPTLISAHTWKIWEKELEESSVKLIAVPTNLIDLIWQVGRPKNNTYAAYPLDNDFAGKPWQEKVHQVRLEMELIAVDALVITALDEIAWLLNIRGWDLPNTPVLKSYTVITQGSIYLYGDRQKILRSVNIHLKTDGCFHADCVKLKNYGDIWNDLRTMSQTWSKVWLPSYCGYTQGVSQRIFMSIPMDKRVAKPSPIIELRAVKNDVEIKGMRNAHLRDAVAMCDFFAYMEKQLEYKNAEWNEMQVARVVNEFRLEMDYNQGISFPTIAGYGEHAALPHYEPNERTNAIIELNSTLVIDSGGQYLDGTTDVTRTLHFGEPTKEQKEAYTRVLIGSIQLASLVFPNDLTTNQLDILARSPLWSVGNDYMHGTGHGIGHFLSVHELPCLYLDATLDNTVMKCIKNYLLKLRQFKSVKNDGNNTIVYLDPQKVEKFDDIHEEDRNIISKFTTHIGKTTLTLNYNHWKPDQIFKAIFSNEKDLPSSFTKVGHIVHLNLRESQLPYKKLIGQVYLDKIPQTQTVVNKLNNIETKFRYFEMEILAGSDNTITTVKENNCSFTFDFAKVYWNSRLTTEHANLLKFMNKDDVLYDVFAGVGPFAIPASRKGVNVLANDLNPESFKWLQSNALANKTKSVKCFNKDGRDFLNTDVREHILSRRRSNASGVEHIAMNLPAIAHEFLDVFHNWMNDDEINQLCKNPPLIHLYCFVKVSKTEDPKPAAQSLVESSLGCKLTTDSLNTIHYVRNVAPNKEMMRVSFYLTENMMKFTEPKTMGKNKKISKTKNVFKVPTKASTFKAKTQNKNNITKKNNKNNTKKKSQDKIKAIDQQLITLRSKVSSGKIANKSEKKSSKDQTKTEPILKTNSQPKMNPDIMQRLKI</sequence>
<accession>A0AA39G5L4</accession>
<dbReference type="SUPFAM" id="SSF53335">
    <property type="entry name" value="S-adenosyl-L-methionine-dependent methyltransferases"/>
    <property type="match status" value="1"/>
</dbReference>
<comment type="similarity">
    <text evidence="1">Belongs to the peptidase M24B family.</text>
</comment>
<dbReference type="InterPro" id="IPR036005">
    <property type="entry name" value="Creatinase/aminopeptidase-like"/>
</dbReference>
<evidence type="ECO:0000256" key="1">
    <source>
        <dbReference type="ARBA" id="ARBA00008766"/>
    </source>
</evidence>
<evidence type="ECO:0000256" key="11">
    <source>
        <dbReference type="ARBA" id="ARBA00023242"/>
    </source>
</evidence>
<dbReference type="GO" id="GO:0005759">
    <property type="term" value="C:mitochondrial matrix"/>
    <property type="evidence" value="ECO:0007669"/>
    <property type="project" value="UniProtKB-SubCell"/>
</dbReference>
<keyword evidence="7 14" id="KW-0819">tRNA processing</keyword>
<dbReference type="GO" id="GO:0046872">
    <property type="term" value="F:metal ion binding"/>
    <property type="evidence" value="ECO:0007669"/>
    <property type="project" value="UniProtKB-KW"/>
</dbReference>
<evidence type="ECO:0000256" key="14">
    <source>
        <dbReference type="HAMAP-Rule" id="MF_03152"/>
    </source>
</evidence>
<evidence type="ECO:0000256" key="16">
    <source>
        <dbReference type="SAM" id="SignalP"/>
    </source>
</evidence>
<proteinExistence type="inferred from homology"/>
<comment type="function">
    <text evidence="14">Specifically methylates the N1 position of guanosine-37 in various cytoplasmic and mitochondrial tRNAs. Methylation is not dependent on the nature of the nucleoside 5' of the target nucleoside. This is the first step in the biosynthesis of wybutosine (yW), a modified base adjacent to the anticodon of tRNAs and required for accurate decoding.</text>
</comment>
<dbReference type="GO" id="GO:0052906">
    <property type="term" value="F:tRNA (guanine(37)-N1)-methyltransferase activity"/>
    <property type="evidence" value="ECO:0007669"/>
    <property type="project" value="UniProtKB-UniRule"/>
</dbReference>
<comment type="function">
    <text evidence="12">Involved in mitochondrial tRNA methylation. Specifically methylates the N1 position of guanosine-37 in various tRNAs. Methylation is not dependent on the nature of the nucleoside 5' of the target nucleoside. This is the first step in the biosynthesis of wybutosine (yW), a modified base adjacent to the anticodon of tRNAs and required for accurate decoding.</text>
</comment>
<keyword evidence="5 14" id="KW-0808">Transferase</keyword>
<dbReference type="SUPFAM" id="SSF53092">
    <property type="entry name" value="Creatinase/prolidase N-terminal domain"/>
    <property type="match status" value="1"/>
</dbReference>
<evidence type="ECO:0000256" key="10">
    <source>
        <dbReference type="ARBA" id="ARBA00023128"/>
    </source>
</evidence>
<feature type="region of interest" description="Disordered" evidence="15">
    <location>
        <begin position="1002"/>
        <end position="1046"/>
    </location>
</feature>
<comment type="subunit">
    <text evidence="14">Monomer.</text>
</comment>
<dbReference type="Gene3D" id="3.40.50.150">
    <property type="entry name" value="Vaccinia Virus protein VP39"/>
    <property type="match status" value="1"/>
</dbReference>
<evidence type="ECO:0000256" key="5">
    <source>
        <dbReference type="ARBA" id="ARBA00022679"/>
    </source>
</evidence>
<keyword evidence="9" id="KW-0378">Hydrolase</keyword>
<keyword evidence="4 14" id="KW-0489">Methyltransferase</keyword>
<dbReference type="InterPro" id="IPR025792">
    <property type="entry name" value="tRNA_Gua_MeTrfase_euk"/>
</dbReference>
<gene>
    <name evidence="18" type="ORF">PV327_000155</name>
</gene>
<feature type="region of interest" description="Disordered" evidence="15">
    <location>
        <begin position="969"/>
        <end position="989"/>
    </location>
</feature>
<name>A0AA39G5L4_MICHY</name>
<keyword evidence="16" id="KW-0732">Signal</keyword>
<dbReference type="Gene3D" id="3.90.230.10">
    <property type="entry name" value="Creatinase/methionine aminopeptidase superfamily"/>
    <property type="match status" value="1"/>
</dbReference>
<dbReference type="Pfam" id="PF16189">
    <property type="entry name" value="Creatinase_N_2"/>
    <property type="match status" value="1"/>
</dbReference>
<feature type="compositionally biased region" description="Basic and acidic residues" evidence="15">
    <location>
        <begin position="1011"/>
        <end position="1023"/>
    </location>
</feature>
<comment type="caution">
    <text evidence="18">The sequence shown here is derived from an EMBL/GenBank/DDBJ whole genome shotgun (WGS) entry which is preliminary data.</text>
</comment>
<dbReference type="Gene3D" id="3.30.300.110">
    <property type="entry name" value="Met-10+ protein-like domains"/>
    <property type="match status" value="1"/>
</dbReference>
<feature type="chain" id="PRO_5041305598" description="tRNA (guanine(37)-N1)-methyltransferase" evidence="16">
    <location>
        <begin position="26"/>
        <end position="1046"/>
    </location>
</feature>
<keyword evidence="8" id="KW-0479">Metal-binding</keyword>
<evidence type="ECO:0000259" key="17">
    <source>
        <dbReference type="PROSITE" id="PS51684"/>
    </source>
</evidence>
<dbReference type="Pfam" id="PF00557">
    <property type="entry name" value="Peptidase_M24"/>
    <property type="match status" value="1"/>
</dbReference>
<dbReference type="EMBL" id="JAQQBR010000001">
    <property type="protein sequence ID" value="KAK0181980.1"/>
    <property type="molecule type" value="Genomic_DNA"/>
</dbReference>
<comment type="catalytic activity">
    <reaction evidence="13 14">
        <text>guanosine(37) in tRNA + S-adenosyl-L-methionine = N(1)-methylguanosine(37) in tRNA + S-adenosyl-L-homocysteine + H(+)</text>
        <dbReference type="Rhea" id="RHEA:36899"/>
        <dbReference type="Rhea" id="RHEA-COMP:10145"/>
        <dbReference type="Rhea" id="RHEA-COMP:10147"/>
        <dbReference type="ChEBI" id="CHEBI:15378"/>
        <dbReference type="ChEBI" id="CHEBI:57856"/>
        <dbReference type="ChEBI" id="CHEBI:59789"/>
        <dbReference type="ChEBI" id="CHEBI:73542"/>
        <dbReference type="ChEBI" id="CHEBI:74269"/>
        <dbReference type="EC" id="2.1.1.228"/>
    </reaction>
</comment>
<dbReference type="AlphaFoldDB" id="A0AA39G5L4"/>
<feature type="binding site" evidence="14">
    <location>
        <position position="840"/>
    </location>
    <ligand>
        <name>S-adenosyl-L-methionine</name>
        <dbReference type="ChEBI" id="CHEBI:59789"/>
    </ligand>
</feature>
<dbReference type="InterPro" id="IPR029063">
    <property type="entry name" value="SAM-dependent_MTases_sf"/>
</dbReference>
<comment type="similarity">
    <text evidence="2">Belongs to the class I-like SAM-binding methyltransferase superfamily. TRM5/TYW2 family.</text>
</comment>
<reference evidence="18" key="1">
    <citation type="journal article" date="2023" name="bioRxiv">
        <title>Scaffold-level genome assemblies of two parasitoid biocontrol wasps reveal the parthenogenesis mechanism and an associated novel virus.</title>
        <authorList>
            <person name="Inwood S."/>
            <person name="Skelly J."/>
            <person name="Guhlin J."/>
            <person name="Harrop T."/>
            <person name="Goldson S."/>
            <person name="Dearden P."/>
        </authorList>
    </citation>
    <scope>NUCLEOTIDE SEQUENCE</scope>
    <source>
        <strain evidence="18">Lincoln</strain>
        <tissue evidence="18">Whole body</tissue>
    </source>
</reference>
<reference evidence="18" key="2">
    <citation type="submission" date="2023-03" db="EMBL/GenBank/DDBJ databases">
        <authorList>
            <person name="Inwood S.N."/>
            <person name="Skelly J.G."/>
            <person name="Guhlin J."/>
            <person name="Harrop T.W.R."/>
            <person name="Goldson S.G."/>
            <person name="Dearden P.K."/>
        </authorList>
    </citation>
    <scope>NUCLEOTIDE SEQUENCE</scope>
    <source>
        <strain evidence="18">Lincoln</strain>
        <tissue evidence="18">Whole body</tissue>
    </source>
</reference>
<dbReference type="EC" id="2.1.1.228" evidence="14"/>
<dbReference type="PANTHER" id="PTHR43763">
    <property type="entry name" value="XAA-PRO AMINOPEPTIDASE 1"/>
    <property type="match status" value="1"/>
</dbReference>
<evidence type="ECO:0000256" key="6">
    <source>
        <dbReference type="ARBA" id="ARBA00022691"/>
    </source>
</evidence>
<organism evidence="18 19">
    <name type="scientific">Microctonus hyperodae</name>
    <name type="common">Parasitoid wasp</name>
    <dbReference type="NCBI Taxonomy" id="165561"/>
    <lineage>
        <taxon>Eukaryota</taxon>
        <taxon>Metazoa</taxon>
        <taxon>Ecdysozoa</taxon>
        <taxon>Arthropoda</taxon>
        <taxon>Hexapoda</taxon>
        <taxon>Insecta</taxon>
        <taxon>Pterygota</taxon>
        <taxon>Neoptera</taxon>
        <taxon>Endopterygota</taxon>
        <taxon>Hymenoptera</taxon>
        <taxon>Apocrita</taxon>
        <taxon>Ichneumonoidea</taxon>
        <taxon>Braconidae</taxon>
        <taxon>Euphorinae</taxon>
        <taxon>Microctonus</taxon>
    </lineage>
</organism>
<keyword evidence="19" id="KW-1185">Reference proteome</keyword>
<evidence type="ECO:0000256" key="4">
    <source>
        <dbReference type="ARBA" id="ARBA00022603"/>
    </source>
</evidence>
<evidence type="ECO:0000256" key="9">
    <source>
        <dbReference type="ARBA" id="ARBA00022801"/>
    </source>
</evidence>
<feature type="binding site" evidence="14">
    <location>
        <position position="745"/>
    </location>
    <ligand>
        <name>S-adenosyl-L-methionine</name>
        <dbReference type="ChEBI" id="CHEBI:59789"/>
    </ligand>
</feature>
<dbReference type="GO" id="GO:0004177">
    <property type="term" value="F:aminopeptidase activity"/>
    <property type="evidence" value="ECO:0007669"/>
    <property type="project" value="UniProtKB-ARBA"/>
</dbReference>
<evidence type="ECO:0000313" key="18">
    <source>
        <dbReference type="EMBL" id="KAK0181980.1"/>
    </source>
</evidence>
<dbReference type="InterPro" id="IPR056743">
    <property type="entry name" value="TRM5-TYW2-like_MTfase"/>
</dbReference>
<dbReference type="InterPro" id="IPR056744">
    <property type="entry name" value="TRM5/TYW2-like_N"/>
</dbReference>
<comment type="similarity">
    <text evidence="14">Belongs to the TRM5 / TYW2 family.</text>
</comment>
<dbReference type="InterPro" id="IPR050422">
    <property type="entry name" value="X-Pro_aminopeptidase_P"/>
</dbReference>
<evidence type="ECO:0000256" key="15">
    <source>
        <dbReference type="SAM" id="MobiDB-lite"/>
    </source>
</evidence>
<feature type="domain" description="SAM-dependent methyltransferase TRM5/TYW2-type" evidence="17">
    <location>
        <begin position="656"/>
        <end position="930"/>
    </location>
</feature>
<evidence type="ECO:0000256" key="8">
    <source>
        <dbReference type="ARBA" id="ARBA00022723"/>
    </source>
</evidence>
<dbReference type="Proteomes" id="UP001168972">
    <property type="component" value="Unassembled WGS sequence"/>
</dbReference>
<keyword evidence="3 14" id="KW-0963">Cytoplasm</keyword>
<evidence type="ECO:0000256" key="3">
    <source>
        <dbReference type="ARBA" id="ARBA00022490"/>
    </source>
</evidence>
<dbReference type="FunFam" id="3.30.300.110:FF:000001">
    <property type="entry name" value="tRNA (guanine(37)-N1)-methyltransferase"/>
    <property type="match status" value="1"/>
</dbReference>
<dbReference type="HAMAP" id="MF_03152">
    <property type="entry name" value="TRM5"/>
    <property type="match status" value="1"/>
</dbReference>
<evidence type="ECO:0000313" key="19">
    <source>
        <dbReference type="Proteomes" id="UP001168972"/>
    </source>
</evidence>
<feature type="binding site" evidence="14">
    <location>
        <begin position="783"/>
        <end position="784"/>
    </location>
    <ligand>
        <name>S-adenosyl-L-methionine</name>
        <dbReference type="ChEBI" id="CHEBI:59789"/>
    </ligand>
</feature>
<feature type="region of interest" description="Disordered" evidence="15">
    <location>
        <begin position="37"/>
        <end position="56"/>
    </location>
</feature>
<dbReference type="FunFam" id="3.40.350.10:FF:000003">
    <property type="entry name" value="Xaa-pro aminopeptidase P"/>
    <property type="match status" value="1"/>
</dbReference>
<dbReference type="InterPro" id="IPR000994">
    <property type="entry name" value="Pept_M24"/>
</dbReference>
<dbReference type="GO" id="GO:0005634">
    <property type="term" value="C:nucleus"/>
    <property type="evidence" value="ECO:0007669"/>
    <property type="project" value="UniProtKB-SubCell"/>
</dbReference>
<protein>
    <recommendedName>
        <fullName evidence="14">tRNA (guanine(37)-N1)-methyltransferase</fullName>
        <ecNumber evidence="14">2.1.1.228</ecNumber>
    </recommendedName>
    <alternativeName>
        <fullName evidence="14">M1G-methyltransferase</fullName>
    </alternativeName>
    <alternativeName>
        <fullName evidence="14">tRNA [GM37] methyltransferase</fullName>
    </alternativeName>
    <alternativeName>
        <fullName evidence="14">tRNA methyltransferase 5 homolog</fullName>
    </alternativeName>
</protein>
<dbReference type="PANTHER" id="PTHR43763:SF6">
    <property type="entry name" value="XAA-PRO AMINOPEPTIDASE 1"/>
    <property type="match status" value="1"/>
</dbReference>
<dbReference type="Pfam" id="PF02475">
    <property type="entry name" value="TRM5-TYW2_MTfase"/>
    <property type="match status" value="1"/>
</dbReference>
<keyword evidence="11 14" id="KW-0539">Nucleus</keyword>
<dbReference type="Pfam" id="PF25133">
    <property type="entry name" value="TYW2_N_2"/>
    <property type="match status" value="1"/>
</dbReference>
<dbReference type="InterPro" id="IPR029149">
    <property type="entry name" value="Creatin/AminoP/Spt16_N"/>
</dbReference>
<dbReference type="PROSITE" id="PS51684">
    <property type="entry name" value="SAM_MT_TRM5_TYW2"/>
    <property type="match status" value="1"/>
</dbReference>
<keyword evidence="6 14" id="KW-0949">S-adenosyl-L-methionine</keyword>
<evidence type="ECO:0000256" key="2">
    <source>
        <dbReference type="ARBA" id="ARBA00009775"/>
    </source>
</evidence>
<dbReference type="Pfam" id="PF01321">
    <property type="entry name" value="Creatinase_N"/>
    <property type="match status" value="1"/>
</dbReference>
<comment type="subcellular location">
    <subcellularLocation>
        <location evidence="14">Mitochondrion matrix</location>
    </subcellularLocation>
    <subcellularLocation>
        <location evidence="14">Nucleus</location>
    </subcellularLocation>
    <subcellularLocation>
        <location evidence="14">Cytoplasm</location>
    </subcellularLocation>
    <text evidence="14">Predominantly in the mitochondria and in the nucleus.</text>
</comment>
<dbReference type="InterPro" id="IPR030382">
    <property type="entry name" value="MeTrfase_TRM5/TYW2"/>
</dbReference>
<dbReference type="GO" id="GO:0070901">
    <property type="term" value="P:mitochondrial tRNA methylation"/>
    <property type="evidence" value="ECO:0007669"/>
    <property type="project" value="UniProtKB-ARBA"/>
</dbReference>
<dbReference type="Gene3D" id="3.40.350.10">
    <property type="entry name" value="Creatinase/prolidase N-terminal domain"/>
    <property type="match status" value="2"/>
</dbReference>
<dbReference type="SUPFAM" id="SSF55920">
    <property type="entry name" value="Creatinase/aminopeptidase"/>
    <property type="match status" value="1"/>
</dbReference>
<feature type="binding site" evidence="14">
    <location>
        <begin position="810"/>
        <end position="811"/>
    </location>
    <ligand>
        <name>S-adenosyl-L-methionine</name>
        <dbReference type="ChEBI" id="CHEBI:59789"/>
    </ligand>
</feature>
<keyword evidence="10 14" id="KW-0496">Mitochondrion</keyword>